<dbReference type="GO" id="GO:0005737">
    <property type="term" value="C:cytoplasm"/>
    <property type="evidence" value="ECO:0007669"/>
    <property type="project" value="TreeGrafter"/>
</dbReference>
<feature type="region of interest" description="Disordered" evidence="16">
    <location>
        <begin position="120"/>
        <end position="139"/>
    </location>
</feature>
<dbReference type="SMART" id="SM00220">
    <property type="entry name" value="S_TKc"/>
    <property type="match status" value="1"/>
</dbReference>
<keyword evidence="8 11" id="KW-0829">Tyrosine-protein kinase</keyword>
<feature type="region of interest" description="Disordered" evidence="16">
    <location>
        <begin position="40"/>
        <end position="73"/>
    </location>
</feature>
<keyword evidence="2 11" id="KW-0808">Transferase</keyword>
<dbReference type="FunFam" id="3.30.200.20:FF:000115">
    <property type="entry name" value="Wee1-like kinase 2"/>
    <property type="match status" value="1"/>
</dbReference>
<keyword evidence="19" id="KW-1185">Reference proteome</keyword>
<keyword evidence="7 14" id="KW-0460">Magnesium</keyword>
<comment type="catalytic activity">
    <reaction evidence="11">
        <text>L-tyrosyl-[protein] + ATP = O-phospho-L-tyrosyl-[protein] + ADP + H(+)</text>
        <dbReference type="Rhea" id="RHEA:10596"/>
        <dbReference type="Rhea" id="RHEA-COMP:10136"/>
        <dbReference type="Rhea" id="RHEA-COMP:20101"/>
        <dbReference type="ChEBI" id="CHEBI:15378"/>
        <dbReference type="ChEBI" id="CHEBI:30616"/>
        <dbReference type="ChEBI" id="CHEBI:46858"/>
        <dbReference type="ChEBI" id="CHEBI:61978"/>
        <dbReference type="ChEBI" id="CHEBI:456216"/>
        <dbReference type="EC" id="2.7.10.2"/>
    </reaction>
</comment>
<dbReference type="EMBL" id="OU896717">
    <property type="protein sequence ID" value="CAH1118714.1"/>
    <property type="molecule type" value="Genomic_DNA"/>
</dbReference>
<dbReference type="PROSITE" id="PS50011">
    <property type="entry name" value="PROTEIN_KINASE_DOM"/>
    <property type="match status" value="1"/>
</dbReference>
<dbReference type="EC" id="2.7.10.2" evidence="11"/>
<dbReference type="GO" id="GO:0000287">
    <property type="term" value="F:magnesium ion binding"/>
    <property type="evidence" value="ECO:0007669"/>
    <property type="project" value="InterPro"/>
</dbReference>
<organism evidence="18 19">
    <name type="scientific">Phaedon cochleariae</name>
    <name type="common">Mustard beetle</name>
    <dbReference type="NCBI Taxonomy" id="80249"/>
    <lineage>
        <taxon>Eukaryota</taxon>
        <taxon>Metazoa</taxon>
        <taxon>Ecdysozoa</taxon>
        <taxon>Arthropoda</taxon>
        <taxon>Hexapoda</taxon>
        <taxon>Insecta</taxon>
        <taxon>Pterygota</taxon>
        <taxon>Neoptera</taxon>
        <taxon>Endopterygota</taxon>
        <taxon>Coleoptera</taxon>
        <taxon>Polyphaga</taxon>
        <taxon>Cucujiformia</taxon>
        <taxon>Chrysomeloidea</taxon>
        <taxon>Chrysomelidae</taxon>
        <taxon>Chrysomelinae</taxon>
        <taxon>Chrysomelini</taxon>
        <taxon>Phaedon</taxon>
    </lineage>
</organism>
<dbReference type="PROSITE" id="PS00108">
    <property type="entry name" value="PROTEIN_KINASE_ST"/>
    <property type="match status" value="1"/>
</dbReference>
<evidence type="ECO:0000256" key="12">
    <source>
        <dbReference type="PIRSR" id="PIRSR037281-1"/>
    </source>
</evidence>
<protein>
    <recommendedName>
        <fullName evidence="11">Wee1-like protein kinase</fullName>
        <ecNumber evidence="11">2.7.10.2</ecNumber>
    </recommendedName>
</protein>
<feature type="binding site" evidence="15">
    <location>
        <position position="226"/>
    </location>
    <ligand>
        <name>ATP</name>
        <dbReference type="ChEBI" id="CHEBI:30616"/>
    </ligand>
</feature>
<feature type="region of interest" description="Disordered" evidence="16">
    <location>
        <begin position="454"/>
        <end position="481"/>
    </location>
</feature>
<feature type="binding site" evidence="13">
    <location>
        <position position="225"/>
    </location>
    <ligand>
        <name>ATP</name>
        <dbReference type="ChEBI" id="CHEBI:30616"/>
    </ligand>
</feature>
<dbReference type="GO" id="GO:0004715">
    <property type="term" value="F:non-membrane spanning protein tyrosine kinase activity"/>
    <property type="evidence" value="ECO:0007669"/>
    <property type="project" value="UniProtKB-UniRule"/>
</dbReference>
<dbReference type="Proteomes" id="UP001153737">
    <property type="component" value="Chromosome 11"/>
</dbReference>
<dbReference type="GO" id="GO:0005524">
    <property type="term" value="F:ATP binding"/>
    <property type="evidence" value="ECO:0007669"/>
    <property type="project" value="UniProtKB-UniRule"/>
</dbReference>
<evidence type="ECO:0000256" key="8">
    <source>
        <dbReference type="ARBA" id="ARBA00023137"/>
    </source>
</evidence>
<feature type="binding site" evidence="14">
    <location>
        <position position="323"/>
    </location>
    <ligand>
        <name>Mg(2+)</name>
        <dbReference type="ChEBI" id="CHEBI:18420"/>
        <label>1</label>
    </ligand>
</feature>
<keyword evidence="9 11" id="KW-0539">Nucleus</keyword>
<evidence type="ECO:0000313" key="19">
    <source>
        <dbReference type="Proteomes" id="UP001153737"/>
    </source>
</evidence>
<dbReference type="InterPro" id="IPR008271">
    <property type="entry name" value="Ser/Thr_kinase_AS"/>
</dbReference>
<dbReference type="GO" id="GO:0005634">
    <property type="term" value="C:nucleus"/>
    <property type="evidence" value="ECO:0007669"/>
    <property type="project" value="UniProtKB-SubCell"/>
</dbReference>
<evidence type="ECO:0000256" key="7">
    <source>
        <dbReference type="ARBA" id="ARBA00022842"/>
    </source>
</evidence>
<dbReference type="InterPro" id="IPR017164">
    <property type="entry name" value="Wee1-like_protein_kinase"/>
</dbReference>
<dbReference type="GO" id="GO:0000278">
    <property type="term" value="P:mitotic cell cycle"/>
    <property type="evidence" value="ECO:0007669"/>
    <property type="project" value="InterPro"/>
</dbReference>
<feature type="active site" description="Proton acceptor" evidence="12">
    <location>
        <position position="318"/>
    </location>
</feature>
<feature type="region of interest" description="Disordered" evidence="16">
    <location>
        <begin position="1"/>
        <end position="24"/>
    </location>
</feature>
<dbReference type="InterPro" id="IPR000719">
    <property type="entry name" value="Prot_kinase_dom"/>
</dbReference>
<evidence type="ECO:0000256" key="3">
    <source>
        <dbReference type="ARBA" id="ARBA00022723"/>
    </source>
</evidence>
<evidence type="ECO:0000256" key="4">
    <source>
        <dbReference type="ARBA" id="ARBA00022741"/>
    </source>
</evidence>
<proteinExistence type="inferred from homology"/>
<evidence type="ECO:0000256" key="10">
    <source>
        <dbReference type="ARBA" id="ARBA00037982"/>
    </source>
</evidence>
<evidence type="ECO:0000256" key="9">
    <source>
        <dbReference type="ARBA" id="ARBA00023242"/>
    </source>
</evidence>
<evidence type="ECO:0000256" key="2">
    <source>
        <dbReference type="ARBA" id="ARBA00022679"/>
    </source>
</evidence>
<evidence type="ECO:0000256" key="11">
    <source>
        <dbReference type="PIRNR" id="PIRNR037281"/>
    </source>
</evidence>
<dbReference type="InterPro" id="IPR011009">
    <property type="entry name" value="Kinase-like_dom_sf"/>
</dbReference>
<dbReference type="Gene3D" id="1.10.510.10">
    <property type="entry name" value="Transferase(Phosphotransferase) domain 1"/>
    <property type="match status" value="1"/>
</dbReference>
<dbReference type="SUPFAM" id="SSF56112">
    <property type="entry name" value="Protein kinase-like (PK-like)"/>
    <property type="match status" value="1"/>
</dbReference>
<feature type="binding site" evidence="13">
    <location>
        <begin position="202"/>
        <end position="210"/>
    </location>
    <ligand>
        <name>ATP</name>
        <dbReference type="ChEBI" id="CHEBI:30616"/>
    </ligand>
</feature>
<reference evidence="18" key="1">
    <citation type="submission" date="2022-01" db="EMBL/GenBank/DDBJ databases">
        <authorList>
            <person name="King R."/>
        </authorList>
    </citation>
    <scope>NUCLEOTIDE SEQUENCE</scope>
</reference>
<feature type="binding site" evidence="14">
    <location>
        <position position="363"/>
    </location>
    <ligand>
        <name>Mg(2+)</name>
        <dbReference type="ChEBI" id="CHEBI:18420"/>
        <label>1</label>
    </ligand>
</feature>
<evidence type="ECO:0000256" key="16">
    <source>
        <dbReference type="SAM" id="MobiDB-lite"/>
    </source>
</evidence>
<reference evidence="18" key="2">
    <citation type="submission" date="2022-10" db="EMBL/GenBank/DDBJ databases">
        <authorList>
            <consortium name="ENA_rothamsted_submissions"/>
            <consortium name="culmorum"/>
            <person name="King R."/>
        </authorList>
    </citation>
    <scope>NUCLEOTIDE SEQUENCE</scope>
</reference>
<evidence type="ECO:0000256" key="5">
    <source>
        <dbReference type="ARBA" id="ARBA00022777"/>
    </source>
</evidence>
<evidence type="ECO:0000256" key="14">
    <source>
        <dbReference type="PIRSR" id="PIRSR037281-3"/>
    </source>
</evidence>
<comment type="similarity">
    <text evidence="11">Belongs to the protein kinase superfamily. Ser/Thr protein kinase family. WEE1 subfamily.</text>
</comment>
<accession>A0A9P0DJ10</accession>
<evidence type="ECO:0000256" key="1">
    <source>
        <dbReference type="ARBA" id="ARBA00004123"/>
    </source>
</evidence>
<feature type="compositionally biased region" description="Polar residues" evidence="16">
    <location>
        <begin position="57"/>
        <end position="72"/>
    </location>
</feature>
<dbReference type="PANTHER" id="PTHR11042:SF185">
    <property type="entry name" value="WEE1-LIKE PROTEIN KINASE"/>
    <property type="match status" value="1"/>
</dbReference>
<keyword evidence="4 11" id="KW-0547">Nucleotide-binding</keyword>
<dbReference type="InterPro" id="IPR017441">
    <property type="entry name" value="Protein_kinase_ATP_BS"/>
</dbReference>
<name>A0A9P0DJ10_PHACE</name>
<evidence type="ECO:0000313" key="18">
    <source>
        <dbReference type="EMBL" id="CAH1118714.1"/>
    </source>
</evidence>
<evidence type="ECO:0000259" key="17">
    <source>
        <dbReference type="PROSITE" id="PS50011"/>
    </source>
</evidence>
<sequence>MSFARSLQDELREPEDFDSSSGCDLSFELSSDNVGEMMPFFSPKASHGPRKLEFSGCDNNNGTPGPKNQSFSPPYKRVRALRLFDSPLTPKTIIQKSSSTTPVPRSRLFGDKPRAVASAYARREDRPTANVNPFTPNGMLLSKKRSRSIRSLVGSPDIKPPKFDLNESDASDIEIEQPTKRVALQENNISRYHQEFLELELIGKGQFGSVYKCVNRLDGCIYAVKKSTKPVAGSAFEKTALNEVYAHAVLGKHQHVVRYYSAWAEDNHMIIQNEYCNGGSLADKIVREPLSGQELRTLLLHVAEGLRYIHSEGLVHMDIKPGNIFVSREKKLHITNYDSADDGFEDLDDTSLLEEELTYKIGDLGHVTSIQNPQVEEGDCRYLPNEILHEDYSHLTKADVFALGVTALECAGAGPLPKNGDEWHRLRQGRVPALPQKLSRDLVELLEAMIRPDATHRPSPSQILQHRALSPDSSKTKSELTRELNAEKMKNEMLVKQLKEAAMCIKTIANETVKLPSIAKINSRLIGKKVNRSISTTTF</sequence>
<keyword evidence="5 11" id="KW-0418">Kinase</keyword>
<evidence type="ECO:0000256" key="13">
    <source>
        <dbReference type="PIRSR" id="PIRSR037281-2"/>
    </source>
</evidence>
<keyword evidence="6 11" id="KW-0067">ATP-binding</keyword>
<comment type="cofactor">
    <cofactor evidence="14">
        <name>Mg(2+)</name>
        <dbReference type="ChEBI" id="CHEBI:18420"/>
    </cofactor>
    <text evidence="14">Binds 2 magnesium ions per subunit.</text>
</comment>
<dbReference type="PANTHER" id="PTHR11042">
    <property type="entry name" value="EUKARYOTIC TRANSLATION INITIATION FACTOR 2-ALPHA KINASE EIF2-ALPHA KINASE -RELATED"/>
    <property type="match status" value="1"/>
</dbReference>
<evidence type="ECO:0000256" key="15">
    <source>
        <dbReference type="PROSITE-ProRule" id="PRU10141"/>
    </source>
</evidence>
<dbReference type="InterPro" id="IPR050339">
    <property type="entry name" value="CC_SR_Kinase"/>
</dbReference>
<feature type="domain" description="Protein kinase" evidence="17">
    <location>
        <begin position="196"/>
        <end position="469"/>
    </location>
</feature>
<evidence type="ECO:0000256" key="6">
    <source>
        <dbReference type="ARBA" id="ARBA00022840"/>
    </source>
</evidence>
<dbReference type="Gene3D" id="3.30.200.20">
    <property type="entry name" value="Phosphorylase Kinase, domain 1"/>
    <property type="match status" value="1"/>
</dbReference>
<dbReference type="Pfam" id="PF00069">
    <property type="entry name" value="Pkinase"/>
    <property type="match status" value="1"/>
</dbReference>
<dbReference type="PROSITE" id="PS00107">
    <property type="entry name" value="PROTEIN_KINASE_ATP"/>
    <property type="match status" value="1"/>
</dbReference>
<dbReference type="PIRSF" id="PIRSF037281">
    <property type="entry name" value="Wee1-like_protein_kinase"/>
    <property type="match status" value="1"/>
</dbReference>
<comment type="similarity">
    <text evidence="10">Belongs to the protein kinase superfamily. Ser/Thr protein kinase family. GCN2 subfamily.</text>
</comment>
<dbReference type="AlphaFoldDB" id="A0A9P0DJ10"/>
<keyword evidence="3 11" id="KW-0479">Metal-binding</keyword>
<dbReference type="OrthoDB" id="5337378at2759"/>
<gene>
    <name evidence="18" type="ORF">PHAECO_LOCUS2582</name>
</gene>
<comment type="subcellular location">
    <subcellularLocation>
        <location evidence="1 11">Nucleus</location>
    </subcellularLocation>
</comment>